<organism evidence="5 6">
    <name type="scientific">Neobacillus cucumis</name>
    <dbReference type="NCBI Taxonomy" id="1740721"/>
    <lineage>
        <taxon>Bacteria</taxon>
        <taxon>Bacillati</taxon>
        <taxon>Bacillota</taxon>
        <taxon>Bacilli</taxon>
        <taxon>Bacillales</taxon>
        <taxon>Bacillaceae</taxon>
        <taxon>Neobacillus</taxon>
    </lineage>
</organism>
<dbReference type="InterPro" id="IPR020449">
    <property type="entry name" value="Tscrpt_reg_AraC-type_HTH"/>
</dbReference>
<evidence type="ECO:0000256" key="3">
    <source>
        <dbReference type="ARBA" id="ARBA00023163"/>
    </source>
</evidence>
<dbReference type="Pfam" id="PF10114">
    <property type="entry name" value="PocR"/>
    <property type="match status" value="1"/>
</dbReference>
<gene>
    <name evidence="5" type="ORF">CVD27_13670</name>
</gene>
<evidence type="ECO:0000256" key="1">
    <source>
        <dbReference type="ARBA" id="ARBA00023015"/>
    </source>
</evidence>
<dbReference type="GO" id="GO:0043565">
    <property type="term" value="F:sequence-specific DNA binding"/>
    <property type="evidence" value="ECO:0007669"/>
    <property type="project" value="InterPro"/>
</dbReference>
<dbReference type="InterPro" id="IPR018062">
    <property type="entry name" value="HTH_AraC-typ_CS"/>
</dbReference>
<dbReference type="SMART" id="SM00342">
    <property type="entry name" value="HTH_ARAC"/>
    <property type="match status" value="1"/>
</dbReference>
<keyword evidence="2" id="KW-0238">DNA-binding</keyword>
<reference evidence="5 6" key="1">
    <citation type="submission" date="2017-11" db="EMBL/GenBank/DDBJ databases">
        <title>Comparitive Functional Genomics of Dry Heat Resistant strains isolated from the Viking Spacecraft.</title>
        <authorList>
            <person name="Seuylemezian A."/>
            <person name="Cooper K."/>
            <person name="Vaishampayan P."/>
        </authorList>
    </citation>
    <scope>NUCLEOTIDE SEQUENCE [LARGE SCALE GENOMIC DNA]</scope>
    <source>
        <strain evidence="5 6">V32-6</strain>
    </source>
</reference>
<keyword evidence="6" id="KW-1185">Reference proteome</keyword>
<dbReference type="GO" id="GO:0003700">
    <property type="term" value="F:DNA-binding transcription factor activity"/>
    <property type="evidence" value="ECO:0007669"/>
    <property type="project" value="InterPro"/>
</dbReference>
<accession>A0A2N5HDW2</accession>
<dbReference type="OrthoDB" id="247151at2"/>
<dbReference type="Gene3D" id="1.10.10.60">
    <property type="entry name" value="Homeodomain-like"/>
    <property type="match status" value="2"/>
</dbReference>
<dbReference type="InterPro" id="IPR018771">
    <property type="entry name" value="PocR_dom"/>
</dbReference>
<keyword evidence="1" id="KW-0805">Transcription regulation</keyword>
<dbReference type="InterPro" id="IPR018060">
    <property type="entry name" value="HTH_AraC"/>
</dbReference>
<dbReference type="EMBL" id="PGVE01000052">
    <property type="protein sequence ID" value="PLS03714.1"/>
    <property type="molecule type" value="Genomic_DNA"/>
</dbReference>
<name>A0A2N5HDW2_9BACI</name>
<proteinExistence type="predicted"/>
<dbReference type="AlphaFoldDB" id="A0A2N5HDW2"/>
<sequence length="409" mass="46838">MEGNFNIQEFIKISQMLHSVTKLDIRLNDQNTKTIYQLTNYSIPAVLHQREPEYAQINDVLQHHDSNHYYHYMNPYGLEYIAAGIWLDHAFNGSILIGPFISSLSVLDLIKDIISKNNLPIGERKQLEQFYQSLPILSDAEYKHMGELLVQLCVHTYTNAKPISSDILKPVLKPDLQEMSIEENNQMIEHRYEHQNKLMDAITRGDKAALNHLFNPMTDLVAFSDRVPGSPIRSSKNIGFVFNTLCRVAAERAGVHSVYLHNISERFAILIERTTNLPHLKKLFVLMANEYCELVAAFSTGHYSPLVKNAVDYILLNLGGSLTLQQIAGQIHANPSHLSRKFKEDTSMTITEYINRKRVEEAKLYLQKGNRSITDVAFMVGFNDLNYFSKVFKKFTALTPSQYLKRKSV</sequence>
<dbReference type="RefSeq" id="WP_101648461.1">
    <property type="nucleotide sequence ID" value="NZ_PGVE01000052.1"/>
</dbReference>
<evidence type="ECO:0000313" key="5">
    <source>
        <dbReference type="EMBL" id="PLS03714.1"/>
    </source>
</evidence>
<dbReference type="PRINTS" id="PR00032">
    <property type="entry name" value="HTHARAC"/>
</dbReference>
<keyword evidence="3" id="KW-0804">Transcription</keyword>
<dbReference type="SUPFAM" id="SSF46689">
    <property type="entry name" value="Homeodomain-like"/>
    <property type="match status" value="2"/>
</dbReference>
<protein>
    <submittedName>
        <fullName evidence="5">AraC family transcriptional regulator</fullName>
    </submittedName>
</protein>
<dbReference type="PROSITE" id="PS00041">
    <property type="entry name" value="HTH_ARAC_FAMILY_1"/>
    <property type="match status" value="1"/>
</dbReference>
<dbReference type="PANTHER" id="PTHR43280">
    <property type="entry name" value="ARAC-FAMILY TRANSCRIPTIONAL REGULATOR"/>
    <property type="match status" value="1"/>
</dbReference>
<dbReference type="InterPro" id="IPR009057">
    <property type="entry name" value="Homeodomain-like_sf"/>
</dbReference>
<dbReference type="PANTHER" id="PTHR43280:SF28">
    <property type="entry name" value="HTH-TYPE TRANSCRIPTIONAL ACTIVATOR RHAS"/>
    <property type="match status" value="1"/>
</dbReference>
<dbReference type="Proteomes" id="UP000234950">
    <property type="component" value="Unassembled WGS sequence"/>
</dbReference>
<dbReference type="Pfam" id="PF12833">
    <property type="entry name" value="HTH_18"/>
    <property type="match status" value="1"/>
</dbReference>
<evidence type="ECO:0000259" key="4">
    <source>
        <dbReference type="PROSITE" id="PS01124"/>
    </source>
</evidence>
<comment type="caution">
    <text evidence="5">The sequence shown here is derived from an EMBL/GenBank/DDBJ whole genome shotgun (WGS) entry which is preliminary data.</text>
</comment>
<evidence type="ECO:0000313" key="6">
    <source>
        <dbReference type="Proteomes" id="UP000234950"/>
    </source>
</evidence>
<feature type="domain" description="HTH araC/xylS-type" evidence="4">
    <location>
        <begin position="308"/>
        <end position="406"/>
    </location>
</feature>
<evidence type="ECO:0000256" key="2">
    <source>
        <dbReference type="ARBA" id="ARBA00023125"/>
    </source>
</evidence>
<dbReference type="PROSITE" id="PS01124">
    <property type="entry name" value="HTH_ARAC_FAMILY_2"/>
    <property type="match status" value="1"/>
</dbReference>